<organism evidence="1 2">
    <name type="scientific">Ambrosiozyma monospora</name>
    <name type="common">Yeast</name>
    <name type="synonym">Endomycopsis monosporus</name>
    <dbReference type="NCBI Taxonomy" id="43982"/>
    <lineage>
        <taxon>Eukaryota</taxon>
        <taxon>Fungi</taxon>
        <taxon>Dikarya</taxon>
        <taxon>Ascomycota</taxon>
        <taxon>Saccharomycotina</taxon>
        <taxon>Pichiomycetes</taxon>
        <taxon>Pichiales</taxon>
        <taxon>Pichiaceae</taxon>
        <taxon>Ambrosiozyma</taxon>
    </lineage>
</organism>
<evidence type="ECO:0000313" key="1">
    <source>
        <dbReference type="EMBL" id="GME85913.1"/>
    </source>
</evidence>
<gene>
    <name evidence="1" type="ORF">Amon02_000780700</name>
</gene>
<comment type="caution">
    <text evidence="1">The sequence shown here is derived from an EMBL/GenBank/DDBJ whole genome shotgun (WGS) entry which is preliminary data.</text>
</comment>
<dbReference type="EMBL" id="BSXS01006686">
    <property type="protein sequence ID" value="GME85913.1"/>
    <property type="molecule type" value="Genomic_DNA"/>
</dbReference>
<reference evidence="1" key="1">
    <citation type="submission" date="2023-04" db="EMBL/GenBank/DDBJ databases">
        <title>Ambrosiozyma monospora NBRC 10751.</title>
        <authorList>
            <person name="Ichikawa N."/>
            <person name="Sato H."/>
            <person name="Tonouchi N."/>
        </authorList>
    </citation>
    <scope>NUCLEOTIDE SEQUENCE</scope>
    <source>
        <strain evidence="1">NBRC 10751</strain>
    </source>
</reference>
<keyword evidence="2" id="KW-1185">Reference proteome</keyword>
<sequence length="287" mass="31955">MSFGGKLLKLSHDSPITKTKMNVNIYLPKQYFGSTTTETKIPVLLYLAGLTCDPNNGSEKAFFQPYADEYGFAVVYPDTSPRGVGNPGEDDSWEFGTAAGFYVDAEKEPWSNNYKMYSYILKDLLPSVGKAYTKLDLSRVSVTGHSMGGYGALMFFLKNPGFFKSCSAFAPICNPSEVPWGHTNFGGYLGDDKSKWLEYDPVHLIKKYDGPKSTILYHVGTKDGFEVNQRQLRPETLVEASKGTVLDGYVEYKSVKDFDHSYYFVSSFAGEHSAHHAKYLGLTSSKL</sequence>
<dbReference type="Proteomes" id="UP001165064">
    <property type="component" value="Unassembled WGS sequence"/>
</dbReference>
<protein>
    <submittedName>
        <fullName evidence="1">Unnamed protein product</fullName>
    </submittedName>
</protein>
<name>A0ACB5TDE4_AMBMO</name>
<evidence type="ECO:0000313" key="2">
    <source>
        <dbReference type="Proteomes" id="UP001165064"/>
    </source>
</evidence>
<proteinExistence type="predicted"/>
<accession>A0ACB5TDE4</accession>